<keyword evidence="8" id="KW-1185">Reference proteome</keyword>
<keyword evidence="3" id="KW-0998">Cell outer membrane</keyword>
<name>A0A7X8XYV6_9BACT</name>
<feature type="repeat" description="TPR" evidence="4">
    <location>
        <begin position="53"/>
        <end position="86"/>
    </location>
</feature>
<dbReference type="SUPFAM" id="SSF103088">
    <property type="entry name" value="OmpA-like"/>
    <property type="match status" value="1"/>
</dbReference>
<dbReference type="Gene3D" id="3.30.1330.60">
    <property type="entry name" value="OmpA-like domain"/>
    <property type="match status" value="1"/>
</dbReference>
<gene>
    <name evidence="7" type="ORF">HGP29_25545</name>
</gene>
<keyword evidence="2 5" id="KW-0472">Membrane</keyword>
<evidence type="ECO:0000259" key="6">
    <source>
        <dbReference type="PROSITE" id="PS51123"/>
    </source>
</evidence>
<dbReference type="InterPro" id="IPR006664">
    <property type="entry name" value="OMP_bac"/>
</dbReference>
<dbReference type="Gene3D" id="1.25.40.10">
    <property type="entry name" value="Tetratricopeptide repeat domain"/>
    <property type="match status" value="1"/>
</dbReference>
<proteinExistence type="predicted"/>
<comment type="subcellular location">
    <subcellularLocation>
        <location evidence="1">Cell outer membrane</location>
    </subcellularLocation>
</comment>
<dbReference type="PROSITE" id="PS51123">
    <property type="entry name" value="OMPA_2"/>
    <property type="match status" value="1"/>
</dbReference>
<dbReference type="PANTHER" id="PTHR30329:SF21">
    <property type="entry name" value="LIPOPROTEIN YIAD-RELATED"/>
    <property type="match status" value="1"/>
</dbReference>
<dbReference type="InterPro" id="IPR019734">
    <property type="entry name" value="TPR_rpt"/>
</dbReference>
<dbReference type="InterPro" id="IPR050330">
    <property type="entry name" value="Bact_OuterMem_StrucFunc"/>
</dbReference>
<dbReference type="InterPro" id="IPR011990">
    <property type="entry name" value="TPR-like_helical_dom_sf"/>
</dbReference>
<organism evidence="7 8">
    <name type="scientific">Flammeovirga agarivorans</name>
    <dbReference type="NCBI Taxonomy" id="2726742"/>
    <lineage>
        <taxon>Bacteria</taxon>
        <taxon>Pseudomonadati</taxon>
        <taxon>Bacteroidota</taxon>
        <taxon>Cytophagia</taxon>
        <taxon>Cytophagales</taxon>
        <taxon>Flammeovirgaceae</taxon>
        <taxon>Flammeovirga</taxon>
    </lineage>
</organism>
<dbReference type="GO" id="GO:0009279">
    <property type="term" value="C:cell outer membrane"/>
    <property type="evidence" value="ECO:0007669"/>
    <property type="project" value="UniProtKB-SubCell"/>
</dbReference>
<dbReference type="Pfam" id="PF07676">
    <property type="entry name" value="PD40"/>
    <property type="match status" value="2"/>
</dbReference>
<evidence type="ECO:0000313" key="7">
    <source>
        <dbReference type="EMBL" id="NLR94594.1"/>
    </source>
</evidence>
<dbReference type="AlphaFoldDB" id="A0A7X8XYV6"/>
<feature type="domain" description="OmpA-like" evidence="6">
    <location>
        <begin position="597"/>
        <end position="713"/>
    </location>
</feature>
<dbReference type="PROSITE" id="PS50005">
    <property type="entry name" value="TPR"/>
    <property type="match status" value="1"/>
</dbReference>
<evidence type="ECO:0000256" key="2">
    <source>
        <dbReference type="ARBA" id="ARBA00023136"/>
    </source>
</evidence>
<comment type="caution">
    <text evidence="7">The sequence shown here is derived from an EMBL/GenBank/DDBJ whole genome shotgun (WGS) entry which is preliminary data.</text>
</comment>
<evidence type="ECO:0000256" key="4">
    <source>
        <dbReference type="PROSITE-ProRule" id="PRU00339"/>
    </source>
</evidence>
<accession>A0A7X8XYV6</accession>
<keyword evidence="4" id="KW-0802">TPR repeat</keyword>
<dbReference type="PANTHER" id="PTHR30329">
    <property type="entry name" value="STATOR ELEMENT OF FLAGELLAR MOTOR COMPLEX"/>
    <property type="match status" value="1"/>
</dbReference>
<evidence type="ECO:0000256" key="3">
    <source>
        <dbReference type="ARBA" id="ARBA00023237"/>
    </source>
</evidence>
<dbReference type="EMBL" id="JABAIL010000013">
    <property type="protein sequence ID" value="NLR94594.1"/>
    <property type="molecule type" value="Genomic_DNA"/>
</dbReference>
<reference evidence="7 8" key="1">
    <citation type="submission" date="2020-04" db="EMBL/GenBank/DDBJ databases">
        <title>Flammeovirga sp. SR4, a novel species isolated from seawater.</title>
        <authorList>
            <person name="Wang X."/>
        </authorList>
    </citation>
    <scope>NUCLEOTIDE SEQUENCE [LARGE SCALE GENOMIC DNA]</scope>
    <source>
        <strain evidence="7 8">SR4</strain>
    </source>
</reference>
<dbReference type="SUPFAM" id="SSF82171">
    <property type="entry name" value="DPP6 N-terminal domain-like"/>
    <property type="match status" value="1"/>
</dbReference>
<dbReference type="InterPro" id="IPR006665">
    <property type="entry name" value="OmpA-like"/>
</dbReference>
<evidence type="ECO:0000256" key="5">
    <source>
        <dbReference type="PROSITE-ProRule" id="PRU00473"/>
    </source>
</evidence>
<dbReference type="SUPFAM" id="SSF48452">
    <property type="entry name" value="TPR-like"/>
    <property type="match status" value="1"/>
</dbReference>
<dbReference type="PRINTS" id="PR01021">
    <property type="entry name" value="OMPADOMAIN"/>
</dbReference>
<dbReference type="CDD" id="cd07185">
    <property type="entry name" value="OmpA_C-like"/>
    <property type="match status" value="1"/>
</dbReference>
<dbReference type="Pfam" id="PF00691">
    <property type="entry name" value="OmpA"/>
    <property type="match status" value="1"/>
</dbReference>
<protein>
    <submittedName>
        <fullName evidence="7">OmpA family protein</fullName>
    </submittedName>
</protein>
<evidence type="ECO:0000256" key="1">
    <source>
        <dbReference type="ARBA" id="ARBA00004442"/>
    </source>
</evidence>
<dbReference type="RefSeq" id="WP_168885304.1">
    <property type="nucleotide sequence ID" value="NZ_JABAIL010000013.1"/>
</dbReference>
<evidence type="ECO:0000313" key="8">
    <source>
        <dbReference type="Proteomes" id="UP000585050"/>
    </source>
</evidence>
<sequence length="713" mass="82424">MRTFILYIIILSSINVTFAQKQETLLQRAEKHYNRQEYVLAIKNYNKVNTLDVSSKYRLGYSYQMIDDYRKALKTYQSIVKVKWEGQDLVFLNYGLMAKAMGLYGKAGDAFKEYLFDHADDKDVRDLYLSCQTQYYDELVKNKALTIVENLSFNTEHKEISPVLLQDGLIYSSSRRDHVKNDIHHRDGNQFLDLHFVQKNDLGVYDETEILHEHVLNNLHVGPSCYDTINNKFYMTVNLKKKKSVDAINNLQIVVSNYDPIDHHFDRPESININNPEYNLGHPTIANHGNTMYFVSDMPGGHGGTDIYKTEKGINGKWTEPENLGDLINTSGNEMFPYVYDDNTLYFSSDRHIGLGGLDIFKAIIVKGEITGIENVGAPINSSTDDFGICFQNPNEGYFTSNRFDGKGDDDIYSFKHNSFDFTVFVIDSVTREPLENIIVECYDNDRMAVMNFETDEKGYVRFNSRDKKMIQTIAAMSSNYKYKEKNIKDRKEERNVVVIELVKGRNLQLIGDVFDSKTHKKIKSAHVFLYDNDSTRIRSIGDVRDGHYSIIITEVPNHHYFISNAEGYITKNMKLINPTPDRFGVIYQDIYLDPIMSENVVDIENIYYPFDSSFLTEKSISTLNEVFALLRTNYDYKVEMQSHCDIRGTEGYNMQLSLERMESAMGYLVRKGISKDRLILGYFGEEVTAIDCKDCSESEHQLNRRTEIKIIR</sequence>
<dbReference type="InterPro" id="IPR011659">
    <property type="entry name" value="WD40"/>
</dbReference>
<dbReference type="InterPro" id="IPR036737">
    <property type="entry name" value="OmpA-like_sf"/>
</dbReference>
<dbReference type="Proteomes" id="UP000585050">
    <property type="component" value="Unassembled WGS sequence"/>
</dbReference>